<accession>A0A1S8S0P5</accession>
<feature type="domain" description="AAA+ ATPase" evidence="5">
    <location>
        <begin position="238"/>
        <end position="375"/>
    </location>
</feature>
<evidence type="ECO:0000256" key="1">
    <source>
        <dbReference type="ARBA" id="ARBA00010378"/>
    </source>
</evidence>
<name>A0A1S8S0P5_CLOBE</name>
<evidence type="ECO:0000259" key="5">
    <source>
        <dbReference type="SMART" id="SM00382"/>
    </source>
</evidence>
<dbReference type="PANTHER" id="PTHR43392:SF2">
    <property type="entry name" value="AAA-TYPE ATPASE FAMILY PROTEIN _ ANKYRIN REPEAT FAMILY PROTEIN"/>
    <property type="match status" value="1"/>
</dbReference>
<evidence type="ECO:0000313" key="7">
    <source>
        <dbReference type="Proteomes" id="UP000190973"/>
    </source>
</evidence>
<dbReference type="InterPro" id="IPR000641">
    <property type="entry name" value="CbxX/CfxQ"/>
</dbReference>
<dbReference type="SUPFAM" id="SSF52540">
    <property type="entry name" value="P-loop containing nucleoside triphosphate hydrolases"/>
    <property type="match status" value="2"/>
</dbReference>
<evidence type="ECO:0000313" key="6">
    <source>
        <dbReference type="EMBL" id="OOM59020.1"/>
    </source>
</evidence>
<feature type="region of interest" description="Disordered" evidence="4">
    <location>
        <begin position="129"/>
        <end position="153"/>
    </location>
</feature>
<evidence type="ECO:0000256" key="2">
    <source>
        <dbReference type="ARBA" id="ARBA00022741"/>
    </source>
</evidence>
<dbReference type="Proteomes" id="UP000190973">
    <property type="component" value="Unassembled WGS sequence"/>
</dbReference>
<dbReference type="Pfam" id="PF00004">
    <property type="entry name" value="AAA"/>
    <property type="match status" value="1"/>
</dbReference>
<dbReference type="SMART" id="SM00382">
    <property type="entry name" value="AAA"/>
    <property type="match status" value="2"/>
</dbReference>
<organism evidence="6 7">
    <name type="scientific">Clostridium beijerinckii</name>
    <name type="common">Clostridium MP</name>
    <dbReference type="NCBI Taxonomy" id="1520"/>
    <lineage>
        <taxon>Bacteria</taxon>
        <taxon>Bacillati</taxon>
        <taxon>Bacillota</taxon>
        <taxon>Clostridia</taxon>
        <taxon>Eubacteriales</taxon>
        <taxon>Clostridiaceae</taxon>
        <taxon>Clostridium</taxon>
    </lineage>
</organism>
<feature type="domain" description="AAA+ ATPase" evidence="5">
    <location>
        <begin position="496"/>
        <end position="630"/>
    </location>
</feature>
<dbReference type="InterPro" id="IPR050773">
    <property type="entry name" value="CbxX/CfxQ_RuBisCO_ESX"/>
</dbReference>
<dbReference type="PRINTS" id="PR00819">
    <property type="entry name" value="CBXCFQXSUPER"/>
</dbReference>
<dbReference type="PANTHER" id="PTHR43392">
    <property type="entry name" value="AAA-TYPE ATPASE FAMILY PROTEIN / ANKYRIN REPEAT FAMILY PROTEIN"/>
    <property type="match status" value="1"/>
</dbReference>
<dbReference type="InterPro" id="IPR041627">
    <property type="entry name" value="AAA_lid_6"/>
</dbReference>
<dbReference type="CDD" id="cd00009">
    <property type="entry name" value="AAA"/>
    <property type="match status" value="1"/>
</dbReference>
<protein>
    <submittedName>
        <fullName evidence="6">Stage V sporulation protein K</fullName>
    </submittedName>
</protein>
<dbReference type="GO" id="GO:0005524">
    <property type="term" value="F:ATP binding"/>
    <property type="evidence" value="ECO:0007669"/>
    <property type="project" value="UniProtKB-KW"/>
</dbReference>
<dbReference type="Gene3D" id="3.40.50.300">
    <property type="entry name" value="P-loop containing nucleotide triphosphate hydrolases"/>
    <property type="match status" value="2"/>
</dbReference>
<comment type="caution">
    <text evidence="6">The sequence shown here is derived from an EMBL/GenBank/DDBJ whole genome shotgun (WGS) entry which is preliminary data.</text>
</comment>
<dbReference type="GO" id="GO:0016887">
    <property type="term" value="F:ATP hydrolysis activity"/>
    <property type="evidence" value="ECO:0007669"/>
    <property type="project" value="InterPro"/>
</dbReference>
<dbReference type="Pfam" id="PF17866">
    <property type="entry name" value="AAA_lid_6"/>
    <property type="match status" value="1"/>
</dbReference>
<keyword evidence="3" id="KW-0067">ATP-binding</keyword>
<dbReference type="InterPro" id="IPR027417">
    <property type="entry name" value="P-loop_NTPase"/>
</dbReference>
<dbReference type="AlphaFoldDB" id="A0A1S8S0P5"/>
<dbReference type="Gene3D" id="1.10.8.60">
    <property type="match status" value="1"/>
</dbReference>
<comment type="similarity">
    <text evidence="1">Belongs to the CbxX/CfxQ family.</text>
</comment>
<dbReference type="FunFam" id="3.40.50.300:FF:000216">
    <property type="entry name" value="Type VII secretion ATPase EccA"/>
    <property type="match status" value="1"/>
</dbReference>
<keyword evidence="2" id="KW-0547">Nucleotide-binding</keyword>
<dbReference type="InterPro" id="IPR003959">
    <property type="entry name" value="ATPase_AAA_core"/>
</dbReference>
<proteinExistence type="inferred from homology"/>
<dbReference type="RefSeq" id="WP_077840054.1">
    <property type="nucleotide sequence ID" value="NZ_JABTAE010000001.1"/>
</dbReference>
<dbReference type="CDD" id="cd02019">
    <property type="entry name" value="NK"/>
    <property type="match status" value="1"/>
</dbReference>
<evidence type="ECO:0000256" key="4">
    <source>
        <dbReference type="SAM" id="MobiDB-lite"/>
    </source>
</evidence>
<sequence>MERRNYKVLLSVNFNKEINLVDELDRIMEEAYECTRKNDFKSINLCSIEKDKMEILTSISSKKRSSNFMLSSISAFLRRVCKIYNLEYDTQKGYFTIEEFSTVPQDEYWNLFRNGALNIEEILKKNLKNKQMKNSESSDNELEESNNKTLENTYNSDFDTEKFKKPKRIFKEILTGKNRQGSGFRMEDIEFKTLEDTIKQLDSLVGMEDTKEKIKEITSFIMRNNQRCVDLNIDNPGLYYNVAITGNRGAGKNTIAKILYHIYYHLGVIGKGEFIYIDSKDVYPGSSLDRYIGSARSGVIFIDNAQFISITNRTAPKDNYTTLDEWLSVYKNNFVFILAGETEGTNEVIKNEKVKKHMNFILNIKDFNEAETVELVKNSASKEKYNIDNNSEETILKYISYLKDKKIFENAYTAKRIVEKAIINNGIINNSNCLVNEDFLFDDIKSSERENADNTEVDPLEELIGLNEVKEKIKEISAYTSMQLKRKELGLKTEPICLHMNYVGNPGTGKTTVARLMGKIFKKIGILNTGKFVEASREDLVGKYVGHTAIKTAEKIKEAEGGILFIDEAYSLVSDSSKDYGYEAVNTIVKKMEDLRDNMVIIFAGYPKEMLEFVNMNPGLKDRIQFKLEFVDYKPEELLEIWIKFFEDSQYEIEENALDEMTRIVDKIYKNRDNNFSNARIMRKCFERIKMGQAVRIMKNNLTESDDIIKINIEDVKKLYDEKDISELQEVVLKRCIGFIR</sequence>
<dbReference type="EMBL" id="LZZI01000084">
    <property type="protein sequence ID" value="OOM59020.1"/>
    <property type="molecule type" value="Genomic_DNA"/>
</dbReference>
<dbReference type="InterPro" id="IPR003593">
    <property type="entry name" value="AAA+_ATPase"/>
</dbReference>
<evidence type="ECO:0000256" key="3">
    <source>
        <dbReference type="ARBA" id="ARBA00022840"/>
    </source>
</evidence>
<reference evidence="6 7" key="1">
    <citation type="submission" date="2016-05" db="EMBL/GenBank/DDBJ databases">
        <title>Microbial solvent formation.</title>
        <authorList>
            <person name="Poehlein A."/>
            <person name="Montoya Solano J.D."/>
            <person name="Flitsch S."/>
            <person name="Krabben P."/>
            <person name="Duerre P."/>
            <person name="Daniel R."/>
        </authorList>
    </citation>
    <scope>NUCLEOTIDE SEQUENCE [LARGE SCALE GENOMIC DNA]</scope>
    <source>
        <strain evidence="6 7">DSM 53</strain>
    </source>
</reference>
<gene>
    <name evidence="6" type="primary">spoVK</name>
    <name evidence="6" type="ORF">CLBCK_36950</name>
</gene>